<sequence>MQRLWWFAGFFLLYELTVYLTNDMIMPGMPQVMAEFGGPSRYIGLSLSLYILGGCTLQIALGPLADRIGKRRVMLGGAAFFLLATALVPLAQSATQFLTIRFFQGMGSCFIFIGYAAIHELFDDTRAVKLTTLMGNTTVFAPLIGPVAGSAIIAVADWRAVFVTAFALGWTAWLGLARTMPAGRPSAPPQAAPRLLASYRAIFTNRTFMLGILVAGLAITPLTAWIGLSPAILLQHGGASYGTYIAWQCVIFVGFVLSTFAIQRMGGELALGRLLRQGGVLALVGLGGAGLAASQPQLFIACMFVFSAGFGLFNGALIRIALTATGQSMSLTSAAMSLLYCLYIALGLELYNAICERFGYALQAYAWCGVPVALAVCAGLFHIARGHDARQRAALPAVA</sequence>
<dbReference type="PANTHER" id="PTHR23502:SF132">
    <property type="entry name" value="POLYAMINE TRANSPORTER 2-RELATED"/>
    <property type="match status" value="1"/>
</dbReference>
<dbReference type="GO" id="GO:1990961">
    <property type="term" value="P:xenobiotic detoxification by transmembrane export across the plasma membrane"/>
    <property type="evidence" value="ECO:0007669"/>
    <property type="project" value="TreeGrafter"/>
</dbReference>
<dbReference type="InterPro" id="IPR011701">
    <property type="entry name" value="MFS"/>
</dbReference>
<dbReference type="Pfam" id="PF07690">
    <property type="entry name" value="MFS_1"/>
    <property type="match status" value="1"/>
</dbReference>
<feature type="transmembrane region" description="Helical" evidence="6">
    <location>
        <begin position="208"/>
        <end position="232"/>
    </location>
</feature>
<feature type="transmembrane region" description="Helical" evidence="6">
    <location>
        <begin position="130"/>
        <end position="154"/>
    </location>
</feature>
<evidence type="ECO:0000256" key="2">
    <source>
        <dbReference type="ARBA" id="ARBA00022448"/>
    </source>
</evidence>
<dbReference type="RefSeq" id="WP_107142423.1">
    <property type="nucleotide sequence ID" value="NZ_CP028324.1"/>
</dbReference>
<feature type="transmembrane region" description="Helical" evidence="6">
    <location>
        <begin position="73"/>
        <end position="92"/>
    </location>
</feature>
<dbReference type="Proteomes" id="UP000240505">
    <property type="component" value="Chromosome"/>
</dbReference>
<feature type="transmembrane region" description="Helical" evidence="6">
    <location>
        <begin position="360"/>
        <end position="383"/>
    </location>
</feature>
<feature type="transmembrane region" description="Helical" evidence="6">
    <location>
        <begin position="334"/>
        <end position="354"/>
    </location>
</feature>
<feature type="transmembrane region" description="Helical" evidence="6">
    <location>
        <begin position="5"/>
        <end position="22"/>
    </location>
</feature>
<keyword evidence="3 6" id="KW-0812">Transmembrane</keyword>
<proteinExistence type="predicted"/>
<keyword evidence="9" id="KW-1185">Reference proteome</keyword>
<evidence type="ECO:0000256" key="1">
    <source>
        <dbReference type="ARBA" id="ARBA00004141"/>
    </source>
</evidence>
<evidence type="ECO:0000259" key="7">
    <source>
        <dbReference type="PROSITE" id="PS50850"/>
    </source>
</evidence>
<evidence type="ECO:0000313" key="9">
    <source>
        <dbReference type="Proteomes" id="UP000240505"/>
    </source>
</evidence>
<dbReference type="Gene3D" id="1.20.1720.10">
    <property type="entry name" value="Multidrug resistance protein D"/>
    <property type="match status" value="1"/>
</dbReference>
<dbReference type="GO" id="GO:0015385">
    <property type="term" value="F:sodium:proton antiporter activity"/>
    <property type="evidence" value="ECO:0007669"/>
    <property type="project" value="TreeGrafter"/>
</dbReference>
<feature type="transmembrane region" description="Helical" evidence="6">
    <location>
        <begin position="244"/>
        <end position="262"/>
    </location>
</feature>
<dbReference type="GO" id="GO:0005886">
    <property type="term" value="C:plasma membrane"/>
    <property type="evidence" value="ECO:0007669"/>
    <property type="project" value="TreeGrafter"/>
</dbReference>
<dbReference type="OrthoDB" id="9814303at2"/>
<dbReference type="InterPro" id="IPR020846">
    <property type="entry name" value="MFS_dom"/>
</dbReference>
<feature type="transmembrane region" description="Helical" evidence="6">
    <location>
        <begin position="298"/>
        <end position="322"/>
    </location>
</feature>
<accession>A0A2R4CBR1</accession>
<evidence type="ECO:0000256" key="5">
    <source>
        <dbReference type="ARBA" id="ARBA00023136"/>
    </source>
</evidence>
<feature type="domain" description="Major facilitator superfamily (MFS) profile" evidence="7">
    <location>
        <begin position="1"/>
        <end position="387"/>
    </location>
</feature>
<feature type="transmembrane region" description="Helical" evidence="6">
    <location>
        <begin position="98"/>
        <end position="118"/>
    </location>
</feature>
<evidence type="ECO:0000256" key="3">
    <source>
        <dbReference type="ARBA" id="ARBA00022692"/>
    </source>
</evidence>
<organism evidence="8 9">
    <name type="scientific">Pseudoduganella armeniaca</name>
    <dbReference type="NCBI Taxonomy" id="2072590"/>
    <lineage>
        <taxon>Bacteria</taxon>
        <taxon>Pseudomonadati</taxon>
        <taxon>Pseudomonadota</taxon>
        <taxon>Betaproteobacteria</taxon>
        <taxon>Burkholderiales</taxon>
        <taxon>Oxalobacteraceae</taxon>
        <taxon>Telluria group</taxon>
        <taxon>Pseudoduganella</taxon>
    </lineage>
</organism>
<dbReference type="AlphaFoldDB" id="A0A2R4CBR1"/>
<dbReference type="SUPFAM" id="SSF103473">
    <property type="entry name" value="MFS general substrate transporter"/>
    <property type="match status" value="1"/>
</dbReference>
<evidence type="ECO:0000256" key="4">
    <source>
        <dbReference type="ARBA" id="ARBA00022989"/>
    </source>
</evidence>
<evidence type="ECO:0000313" key="8">
    <source>
        <dbReference type="EMBL" id="AVR97074.1"/>
    </source>
</evidence>
<dbReference type="InterPro" id="IPR036259">
    <property type="entry name" value="MFS_trans_sf"/>
</dbReference>
<feature type="transmembrane region" description="Helical" evidence="6">
    <location>
        <begin position="274"/>
        <end position="292"/>
    </location>
</feature>
<gene>
    <name evidence="8" type="ORF">C9I28_16545</name>
</gene>
<dbReference type="KEGG" id="masz:C9I28_16545"/>
<reference evidence="8 9" key="1">
    <citation type="submission" date="2018-03" db="EMBL/GenBank/DDBJ databases">
        <title>Massilia armeniaca sp. nov., isolated from desert soil.</title>
        <authorList>
            <person name="Huang H."/>
            <person name="Ren M."/>
        </authorList>
    </citation>
    <scope>NUCLEOTIDE SEQUENCE [LARGE SCALE GENOMIC DNA]</scope>
    <source>
        <strain evidence="8 9">ZMN-3</strain>
    </source>
</reference>
<dbReference type="PROSITE" id="PS50850">
    <property type="entry name" value="MFS"/>
    <property type="match status" value="1"/>
</dbReference>
<comment type="subcellular location">
    <subcellularLocation>
        <location evidence="1">Membrane</location>
        <topology evidence="1">Multi-pass membrane protein</topology>
    </subcellularLocation>
</comment>
<keyword evidence="2" id="KW-0813">Transport</keyword>
<feature type="transmembrane region" description="Helical" evidence="6">
    <location>
        <begin position="160"/>
        <end position="177"/>
    </location>
</feature>
<keyword evidence="4 6" id="KW-1133">Transmembrane helix</keyword>
<evidence type="ECO:0000256" key="6">
    <source>
        <dbReference type="SAM" id="Phobius"/>
    </source>
</evidence>
<name>A0A2R4CBR1_9BURK</name>
<protein>
    <submittedName>
        <fullName evidence="8">MFS transporter</fullName>
    </submittedName>
</protein>
<keyword evidence="5 6" id="KW-0472">Membrane</keyword>
<feature type="transmembrane region" description="Helical" evidence="6">
    <location>
        <begin position="42"/>
        <end position="61"/>
    </location>
</feature>
<dbReference type="EMBL" id="CP028324">
    <property type="protein sequence ID" value="AVR97074.1"/>
    <property type="molecule type" value="Genomic_DNA"/>
</dbReference>
<dbReference type="PANTHER" id="PTHR23502">
    <property type="entry name" value="MAJOR FACILITATOR SUPERFAMILY"/>
    <property type="match status" value="1"/>
</dbReference>